<organism evidence="13 14">
    <name type="scientific">Campylobacter canadensis</name>
    <dbReference type="NCBI Taxonomy" id="449520"/>
    <lineage>
        <taxon>Bacteria</taxon>
        <taxon>Pseudomonadati</taxon>
        <taxon>Campylobacterota</taxon>
        <taxon>Epsilonproteobacteria</taxon>
        <taxon>Campylobacterales</taxon>
        <taxon>Campylobacteraceae</taxon>
        <taxon>Campylobacter</taxon>
    </lineage>
</organism>
<dbReference type="PROSITE" id="PS01350">
    <property type="entry name" value="ISPF"/>
    <property type="match status" value="1"/>
</dbReference>
<reference evidence="13 14" key="1">
    <citation type="submission" date="2020-07" db="EMBL/GenBank/DDBJ databases">
        <title>Transfer of Campylobacter canadensis to the novel genus Avispirillum gen. nov., that also includes two novel species recovered from migratory waterfowl: Avispirillum anseris sp. nov. and Avispirillum brantae sp. nov.</title>
        <authorList>
            <person name="Miller W.G."/>
            <person name="Chapman M.H."/>
            <person name="Yee E."/>
            <person name="Inglis G.D."/>
        </authorList>
    </citation>
    <scope>NUCLEOTIDE SEQUENCE [LARGE SCALE GENOMIC DNA]</scope>
    <source>
        <strain evidence="13 14">L283</strain>
    </source>
</reference>
<comment type="similarity">
    <text evidence="10 11">Belongs to the IspF family.</text>
</comment>
<dbReference type="RefSeq" id="WP_172232855.1">
    <property type="nucleotide sequence ID" value="NZ_CP035946.1"/>
</dbReference>
<evidence type="ECO:0000313" key="13">
    <source>
        <dbReference type="EMBL" id="MBZ7987921.1"/>
    </source>
</evidence>
<dbReference type="PANTHER" id="PTHR43181">
    <property type="entry name" value="2-C-METHYL-D-ERYTHRITOL 2,4-CYCLODIPHOSPHATE SYNTHASE, CHLOROPLASTIC"/>
    <property type="match status" value="1"/>
</dbReference>
<evidence type="ECO:0000256" key="5">
    <source>
        <dbReference type="ARBA" id="ARBA00022695"/>
    </source>
</evidence>
<comment type="function">
    <text evidence="10">Involved in the biosynthesis of isopentenyl diphosphate (IPP) and dimethylallyl diphosphate (DMAPP), two major building blocks of isoprenoid compounds. Catalyzes the conversion of 4-diphosphocytidyl-2-C-methyl-D-erythritol 2-phosphate (CDP-ME2P) to 2-C-methyl-D-erythritol 2,4-cyclodiphosphate (ME-CPP) with a corresponding release of cytidine 5-monophosphate (CMP).</text>
</comment>
<dbReference type="Gene3D" id="3.90.550.10">
    <property type="entry name" value="Spore Coat Polysaccharide Biosynthesis Protein SpsA, Chain A"/>
    <property type="match status" value="1"/>
</dbReference>
<feature type="binding site" evidence="10">
    <location>
        <position position="362"/>
    </location>
    <ligand>
        <name>4-CDP-2-C-methyl-D-erythritol 2-phosphate</name>
        <dbReference type="ChEBI" id="CHEBI:57919"/>
    </ligand>
</feature>
<dbReference type="SUPFAM" id="SSF69765">
    <property type="entry name" value="IpsF-like"/>
    <property type="match status" value="1"/>
</dbReference>
<evidence type="ECO:0000256" key="6">
    <source>
        <dbReference type="ARBA" id="ARBA00022723"/>
    </source>
</evidence>
<evidence type="ECO:0000256" key="10">
    <source>
        <dbReference type="HAMAP-Rule" id="MF_00107"/>
    </source>
</evidence>
<dbReference type="Proteomes" id="UP000786183">
    <property type="component" value="Unassembled WGS sequence"/>
</dbReference>
<feature type="domain" description="2-C-methyl-D-erythritol 2,4-cyclodiphosphate synthase" evidence="12">
    <location>
        <begin position="215"/>
        <end position="377"/>
    </location>
</feature>
<comment type="subunit">
    <text evidence="10">Homotrimer.</text>
</comment>
<comment type="caution">
    <text evidence="10">Lacks conserved residue(s) required for the propagation of feature annotation.</text>
</comment>
<comment type="caution">
    <text evidence="13">The sequence shown here is derived from an EMBL/GenBank/DDBJ whole genome shotgun (WGS) entry which is preliminary data.</text>
</comment>
<feature type="binding site" evidence="10">
    <location>
        <position position="267"/>
    </location>
    <ligand>
        <name>a divalent metal cation</name>
        <dbReference type="ChEBI" id="CHEBI:60240"/>
    </ligand>
</feature>
<dbReference type="NCBIfam" id="TIGR00151">
    <property type="entry name" value="ispF"/>
    <property type="match status" value="1"/>
</dbReference>
<keyword evidence="4" id="KW-0808">Transferase</keyword>
<name>A0ABS7WU54_9BACT</name>
<dbReference type="PROSITE" id="PS01295">
    <property type="entry name" value="ISPD"/>
    <property type="match status" value="1"/>
</dbReference>
<keyword evidence="9" id="KW-0511">Multifunctional enzyme</keyword>
<gene>
    <name evidence="10 13" type="primary">ispF</name>
    <name evidence="13" type="ORF">AVCANL283_07415</name>
</gene>
<accession>A0ABS7WU54</accession>
<dbReference type="InterPro" id="IPR020555">
    <property type="entry name" value="MECDP_synthase_CS"/>
</dbReference>
<evidence type="ECO:0000256" key="2">
    <source>
        <dbReference type="ARBA" id="ARBA00004709"/>
    </source>
</evidence>
<dbReference type="InterPro" id="IPR003526">
    <property type="entry name" value="MECDP_synthase"/>
</dbReference>
<evidence type="ECO:0000256" key="4">
    <source>
        <dbReference type="ARBA" id="ARBA00022679"/>
    </source>
</evidence>
<feature type="binding site" evidence="10">
    <location>
        <position position="222"/>
    </location>
    <ligand>
        <name>a divalent metal cation</name>
        <dbReference type="ChEBI" id="CHEBI:60240"/>
    </ligand>
</feature>
<sequence>MNDLSLILLAAGDSTRFNCEFKKQNLYIDKVPLWLYVANNFKKMYAFKEIIITCNEPYQYEKLSNDFIFVKGANTRGASIKNALKECTSQYVMISDVARLLVKEEVLNNLLLEYKNYDCVFSAIKLVDTLYNYKENKYENRDDFLLVQTPQISKVEILKKLNLENYSDESSAFCAAAYKCKWVQGDYNNFKLTFKSDLKKLKNLNYASASKDNFIGYGYDVHEFCSSNVGEKLSEKNINDKLILGGICCADSKYALKANSDADVLSHAIIDAMLGACNLGDIGELFSPDDLSYRKADSIELLKIVYKKCKEYGFYLSNLDISIAAQVPKINPFKKEIQKNLQEVLKCKNINIKATTTERLGFVGRCEGISVSAVCNMRLFDWSCYEDIDC</sequence>
<keyword evidence="6 10" id="KW-0479">Metal-binding</keyword>
<evidence type="ECO:0000256" key="3">
    <source>
        <dbReference type="ARBA" id="ARBA00012579"/>
    </source>
</evidence>
<dbReference type="InterPro" id="IPR034683">
    <property type="entry name" value="IspD/TarI"/>
</dbReference>
<dbReference type="GO" id="GO:0008685">
    <property type="term" value="F:2-C-methyl-D-erythritol 2,4-cyclodiphosphate synthase activity"/>
    <property type="evidence" value="ECO:0007669"/>
    <property type="project" value="UniProtKB-EC"/>
</dbReference>
<comment type="pathway">
    <text evidence="2 10">Isoprenoid biosynthesis; isopentenyl diphosphate biosynthesis via DXP pathway; isopentenyl diphosphate from 1-deoxy-D-xylulose 5-phosphate: step 4/6.</text>
</comment>
<dbReference type="SUPFAM" id="SSF53448">
    <property type="entry name" value="Nucleotide-diphospho-sugar transferases"/>
    <property type="match status" value="1"/>
</dbReference>
<comment type="cofactor">
    <cofactor evidence="10">
        <name>a divalent metal cation</name>
        <dbReference type="ChEBI" id="CHEBI:60240"/>
    </cofactor>
    <text evidence="10">Binds 1 divalent metal cation per subunit.</text>
</comment>
<dbReference type="Gene3D" id="3.30.1330.50">
    <property type="entry name" value="2-C-methyl-D-erythritol 2,4-cyclodiphosphate synthase"/>
    <property type="match status" value="1"/>
</dbReference>
<dbReference type="CDD" id="cd00554">
    <property type="entry name" value="MECDP_synthase"/>
    <property type="match status" value="1"/>
</dbReference>
<comment type="catalytic activity">
    <reaction evidence="1 10 11">
        <text>4-CDP-2-C-methyl-D-erythritol 2-phosphate = 2-C-methyl-D-erythritol 2,4-cyclic diphosphate + CMP</text>
        <dbReference type="Rhea" id="RHEA:23864"/>
        <dbReference type="ChEBI" id="CHEBI:57919"/>
        <dbReference type="ChEBI" id="CHEBI:58483"/>
        <dbReference type="ChEBI" id="CHEBI:60377"/>
        <dbReference type="EC" id="4.6.1.12"/>
    </reaction>
</comment>
<feature type="binding site" evidence="10">
    <location>
        <position position="220"/>
    </location>
    <ligand>
        <name>a divalent metal cation</name>
        <dbReference type="ChEBI" id="CHEBI:60240"/>
    </ligand>
</feature>
<evidence type="ECO:0000256" key="7">
    <source>
        <dbReference type="ARBA" id="ARBA00023229"/>
    </source>
</evidence>
<feature type="binding site" evidence="10">
    <location>
        <begin position="281"/>
        <end position="283"/>
    </location>
    <ligand>
        <name>4-CDP-2-C-methyl-D-erythritol 2-phosphate</name>
        <dbReference type="ChEBI" id="CHEBI:57919"/>
    </ligand>
</feature>
<keyword evidence="5" id="KW-0548">Nucleotidyltransferase</keyword>
<feature type="site" description="Transition state stabilizer" evidence="10">
    <location>
        <position position="356"/>
    </location>
</feature>
<dbReference type="EC" id="4.6.1.12" evidence="3 10"/>
<feature type="binding site" evidence="10">
    <location>
        <position position="365"/>
    </location>
    <ligand>
        <name>4-CDP-2-C-methyl-D-erythritol 2-phosphate</name>
        <dbReference type="ChEBI" id="CHEBI:57919"/>
    </ligand>
</feature>
<feature type="site" description="Transition state stabilizer" evidence="10">
    <location>
        <position position="259"/>
    </location>
</feature>
<keyword evidence="7 10" id="KW-0414">Isoprene biosynthesis</keyword>
<evidence type="ECO:0000256" key="1">
    <source>
        <dbReference type="ARBA" id="ARBA00000200"/>
    </source>
</evidence>
<keyword evidence="8 10" id="KW-0456">Lyase</keyword>
<dbReference type="PANTHER" id="PTHR43181:SF1">
    <property type="entry name" value="2-C-METHYL-D-ERYTHRITOL 2,4-CYCLODIPHOSPHATE SYNTHASE, CHLOROPLASTIC"/>
    <property type="match status" value="1"/>
</dbReference>
<dbReference type="Pfam" id="PF02542">
    <property type="entry name" value="YgbB"/>
    <property type="match status" value="1"/>
</dbReference>
<proteinExistence type="inferred from homology"/>
<keyword evidence="14" id="KW-1185">Reference proteome</keyword>
<evidence type="ECO:0000313" key="14">
    <source>
        <dbReference type="Proteomes" id="UP000786183"/>
    </source>
</evidence>
<dbReference type="Pfam" id="PF01128">
    <property type="entry name" value="IspD"/>
    <property type="match status" value="1"/>
</dbReference>
<evidence type="ECO:0000256" key="9">
    <source>
        <dbReference type="ARBA" id="ARBA00023268"/>
    </source>
</evidence>
<feature type="binding site" evidence="10">
    <location>
        <begin position="220"/>
        <end position="222"/>
    </location>
    <ligand>
        <name>4-CDP-2-C-methyl-D-erythritol 2-phosphate</name>
        <dbReference type="ChEBI" id="CHEBI:57919"/>
    </ligand>
</feature>
<dbReference type="InterPro" id="IPR029044">
    <property type="entry name" value="Nucleotide-diphossugar_trans"/>
</dbReference>
<evidence type="ECO:0000259" key="12">
    <source>
        <dbReference type="Pfam" id="PF02542"/>
    </source>
</evidence>
<evidence type="ECO:0000256" key="11">
    <source>
        <dbReference type="RuleBase" id="RU004395"/>
    </source>
</evidence>
<dbReference type="InterPro" id="IPR018294">
    <property type="entry name" value="ISPD_synthase_CS"/>
</dbReference>
<dbReference type="EMBL" id="JACGBB010000019">
    <property type="protein sequence ID" value="MBZ7987921.1"/>
    <property type="molecule type" value="Genomic_DNA"/>
</dbReference>
<feature type="binding site" evidence="10">
    <location>
        <begin position="355"/>
        <end position="358"/>
    </location>
    <ligand>
        <name>4-CDP-2-C-methyl-D-erythritol 2-phosphate</name>
        <dbReference type="ChEBI" id="CHEBI:57919"/>
    </ligand>
</feature>
<protein>
    <recommendedName>
        <fullName evidence="3 10">2-C-methyl-D-erythritol 2,4-cyclodiphosphate synthase</fullName>
        <shortName evidence="10">MECDP-synthase</shortName>
        <shortName evidence="10">MECPP-synthase</shortName>
        <shortName evidence="10">MECPS</shortName>
        <ecNumber evidence="3 10">4.6.1.12</ecNumber>
    </recommendedName>
</protein>
<dbReference type="HAMAP" id="MF_00107">
    <property type="entry name" value="IspF"/>
    <property type="match status" value="1"/>
</dbReference>
<evidence type="ECO:0000256" key="8">
    <source>
        <dbReference type="ARBA" id="ARBA00023239"/>
    </source>
</evidence>
<dbReference type="InterPro" id="IPR036571">
    <property type="entry name" value="MECDP_synthase_sf"/>
</dbReference>